<dbReference type="InterPro" id="IPR022139">
    <property type="entry name" value="Fam-L/Fam-M-like_plasmodium"/>
</dbReference>
<keyword evidence="1" id="KW-0472">Membrane</keyword>
<dbReference type="EMBL" id="FLYI01000432">
    <property type="protein sequence ID" value="SCA60685.1"/>
    <property type="molecule type" value="Genomic_DNA"/>
</dbReference>
<keyword evidence="1" id="KW-0812">Transmembrane</keyword>
<organism evidence="3 4">
    <name type="scientific">Plasmodium vivax</name>
    <name type="common">malaria parasite P. vivax</name>
    <dbReference type="NCBI Taxonomy" id="5855"/>
    <lineage>
        <taxon>Eukaryota</taxon>
        <taxon>Sar</taxon>
        <taxon>Alveolata</taxon>
        <taxon>Apicomplexa</taxon>
        <taxon>Aconoidasida</taxon>
        <taxon>Haemosporida</taxon>
        <taxon>Plasmodiidae</taxon>
        <taxon>Plasmodium</taxon>
        <taxon>Plasmodium (Plasmodium)</taxon>
    </lineage>
</organism>
<dbReference type="VEuPathDB" id="PlasmoDB:PVX_143260"/>
<evidence type="ECO:0000256" key="1">
    <source>
        <dbReference type="SAM" id="Phobius"/>
    </source>
</evidence>
<feature type="transmembrane region" description="Helical" evidence="1">
    <location>
        <begin position="167"/>
        <end position="188"/>
    </location>
</feature>
<reference evidence="3 4" key="1">
    <citation type="submission" date="2016-07" db="EMBL/GenBank/DDBJ databases">
        <authorList>
            <consortium name="Pathogen Informatics"/>
        </authorList>
    </citation>
    <scope>NUCLEOTIDE SEQUENCE [LARGE SCALE GENOMIC DNA]</scope>
</reference>
<dbReference type="Proteomes" id="UP000305196">
    <property type="component" value="Unassembled WGS sequence"/>
</dbReference>
<proteinExistence type="predicted"/>
<dbReference type="AlphaFoldDB" id="A0A1G4E356"/>
<feature type="transmembrane region" description="Helical" evidence="1">
    <location>
        <begin position="240"/>
        <end position="258"/>
    </location>
</feature>
<protein>
    <recommendedName>
        <fullName evidence="5">Variable surface protein</fullName>
    </recommendedName>
</protein>
<dbReference type="Pfam" id="PF12420">
    <property type="entry name" value="DUF3671"/>
    <property type="match status" value="1"/>
</dbReference>
<gene>
    <name evidence="2" type="ORF">PVC01_000065100</name>
    <name evidence="3" type="ORF">PVC01_000101600</name>
</gene>
<accession>A0A1G4E356</accession>
<feature type="transmembrane region" description="Helical" evidence="1">
    <location>
        <begin position="12"/>
        <end position="32"/>
    </location>
</feature>
<evidence type="ECO:0000313" key="4">
    <source>
        <dbReference type="Proteomes" id="UP000305196"/>
    </source>
</evidence>
<sequence>MAVWEILNIRSSVNFVVLLKVLAYIFLIWIWYPNRDMYEFGNALENKDEQNRNLYTNLNRLLAKHEIQWELERSNFRDKLTDHSMERRKKYIKEDISSYSQLKKKGLNDLNAYKKTYKHRYSKKSGLAKIDCYCERKVFDALDNIQRFADNRQKNKKSLKRWFFKKYGVPMILFTLIPLLGAIIPTVLELRYIQNGYFPCYGYDKDWDKVKRTDHKYYNYNYTKEIDVNTWIKLEIINKIFLYASILIIAIVVIYILIKVIKYERLKAGIGKIKGKEYYHFCKSILMNRY</sequence>
<evidence type="ECO:0000313" key="2">
    <source>
        <dbReference type="EMBL" id="SCA60447.1"/>
    </source>
</evidence>
<name>A0A1G4E356_PLAVI</name>
<evidence type="ECO:0000313" key="3">
    <source>
        <dbReference type="EMBL" id="SCA60685.1"/>
    </source>
</evidence>
<keyword evidence="1" id="KW-1133">Transmembrane helix</keyword>
<dbReference type="VEuPathDB" id="PlasmoDB:PVP01_0219100"/>
<dbReference type="VEuPathDB" id="PlasmoDB:PVW1_000008000"/>
<dbReference type="EMBL" id="FLYI01000188">
    <property type="protein sequence ID" value="SCA60447.1"/>
    <property type="molecule type" value="Genomic_DNA"/>
</dbReference>
<dbReference type="VEuPathDB" id="PlasmoDB:PVPAM_000021100"/>
<evidence type="ECO:0008006" key="5">
    <source>
        <dbReference type="Google" id="ProtNLM"/>
    </source>
</evidence>